<dbReference type="PROSITE" id="PS51257">
    <property type="entry name" value="PROKAR_LIPOPROTEIN"/>
    <property type="match status" value="1"/>
</dbReference>
<accession>A0ABU7IZ24</accession>
<evidence type="ECO:0000313" key="3">
    <source>
        <dbReference type="EMBL" id="MEE1978119.1"/>
    </source>
</evidence>
<reference evidence="3 4" key="1">
    <citation type="submission" date="2024-01" db="EMBL/GenBank/DDBJ databases">
        <title>Maribacter spp. originated from different algae showed divergent polysaccharides utilization ability.</title>
        <authorList>
            <person name="Wang H."/>
            <person name="Wu Y."/>
        </authorList>
    </citation>
    <scope>NUCLEOTIDE SEQUENCE [LARGE SCALE GENOMIC DNA]</scope>
    <source>
        <strain evidence="3 4">PR1</strain>
    </source>
</reference>
<dbReference type="Gene3D" id="1.25.40.10">
    <property type="entry name" value="Tetratricopeptide repeat domain"/>
    <property type="match status" value="1"/>
</dbReference>
<dbReference type="InterPro" id="IPR019734">
    <property type="entry name" value="TPR_rpt"/>
</dbReference>
<dbReference type="Pfam" id="PF00144">
    <property type="entry name" value="Beta-lactamase"/>
    <property type="match status" value="1"/>
</dbReference>
<gene>
    <name evidence="3" type="ORF">V1I91_18725</name>
</gene>
<keyword evidence="3" id="KW-0378">Hydrolase</keyword>
<dbReference type="PANTHER" id="PTHR46825">
    <property type="entry name" value="D-ALANYL-D-ALANINE-CARBOXYPEPTIDASE/ENDOPEPTIDASE AMPH"/>
    <property type="match status" value="1"/>
</dbReference>
<dbReference type="PROSITE" id="PS50005">
    <property type="entry name" value="TPR"/>
    <property type="match status" value="1"/>
</dbReference>
<comment type="caution">
    <text evidence="3">The sequence shown here is derived from an EMBL/GenBank/DDBJ whole genome shotgun (WGS) entry which is preliminary data.</text>
</comment>
<keyword evidence="1" id="KW-0802">TPR repeat</keyword>
<evidence type="ECO:0000313" key="4">
    <source>
        <dbReference type="Proteomes" id="UP001356308"/>
    </source>
</evidence>
<dbReference type="SUPFAM" id="SSF56601">
    <property type="entry name" value="beta-lactamase/transpeptidase-like"/>
    <property type="match status" value="1"/>
</dbReference>
<feature type="domain" description="Beta-lactamase-related" evidence="2">
    <location>
        <begin position="52"/>
        <end position="371"/>
    </location>
</feature>
<organism evidence="3 4">
    <name type="scientific">Maribacter cobaltidurans</name>
    <dbReference type="NCBI Taxonomy" id="1178778"/>
    <lineage>
        <taxon>Bacteria</taxon>
        <taxon>Pseudomonadati</taxon>
        <taxon>Bacteroidota</taxon>
        <taxon>Flavobacteriia</taxon>
        <taxon>Flavobacteriales</taxon>
        <taxon>Flavobacteriaceae</taxon>
        <taxon>Maribacter</taxon>
    </lineage>
</organism>
<dbReference type="InterPro" id="IPR050491">
    <property type="entry name" value="AmpC-like"/>
</dbReference>
<dbReference type="PANTHER" id="PTHR46825:SF12">
    <property type="entry name" value="PENICILLIN-BINDING PROTEIN 4"/>
    <property type="match status" value="1"/>
</dbReference>
<dbReference type="SUPFAM" id="SSF48452">
    <property type="entry name" value="TPR-like"/>
    <property type="match status" value="1"/>
</dbReference>
<dbReference type="RefSeq" id="WP_272652796.1">
    <property type="nucleotide sequence ID" value="NZ_JAZDDG010000010.1"/>
</dbReference>
<dbReference type="Gene3D" id="3.40.710.10">
    <property type="entry name" value="DD-peptidase/beta-lactamase superfamily"/>
    <property type="match status" value="1"/>
</dbReference>
<keyword evidence="4" id="KW-1185">Reference proteome</keyword>
<name>A0ABU7IZ24_9FLAO</name>
<evidence type="ECO:0000259" key="2">
    <source>
        <dbReference type="Pfam" id="PF00144"/>
    </source>
</evidence>
<feature type="repeat" description="TPR" evidence="1">
    <location>
        <begin position="558"/>
        <end position="591"/>
    </location>
</feature>
<sequence>MKSKFIALVALTLVLSCAEKDKTPEPANDKITAVESNLTLPVYIEGDNTFTLEERMEHYGVPGVSITVIHEGEIAWVKTYGVMDKESPAPVTENTLFQAASISKPVSAYAALRLVEQGKIDLDADINTQLQSWQLPESEFTTEKKVTLKNLLNHSAGTTVHGFLGYSPDLPVPTLIQALNGEPPANSPAVIVDKVPEESFRYSGGGYNVVQQLMIDVEGKSFPEIIKEQVLQPLDMQHSSFDQPLTPPRLDLAATGYLPDGSMTKGKRHTYPEMAPAGLWTTSEDLAKFAINIQKTLKGESTLGLSQEMTTKMLTPFVEDNVGLGIFLNTKKDEVYFGHGGWNEGFSSELIAHKDKGYGVVIMINSNHPNFISELIRSVALTYEWDDYFPKYQKLPTDPEGMTDITGKYLVRGYDFIEVVEENDQLMYRNGAEEDLTELIKVSDSSYVVRDFDVLFQFKENPETENSDIHIIDSGTMEPRAVYGKLAEDSKLPLLMLMEGDFERALGAYQALMKKDKNDPAVSEDNLNRLGYRFLEKDKNEVARDIFKVNTILYPDSFNVYDSYAEACMKMGQTDLAIENYKKSLSLNPQNQNAKDQLDKLEERQ</sequence>
<dbReference type="InterPro" id="IPR011990">
    <property type="entry name" value="TPR-like_helical_dom_sf"/>
</dbReference>
<dbReference type="GO" id="GO:0016787">
    <property type="term" value="F:hydrolase activity"/>
    <property type="evidence" value="ECO:0007669"/>
    <property type="project" value="UniProtKB-KW"/>
</dbReference>
<dbReference type="Proteomes" id="UP001356308">
    <property type="component" value="Unassembled WGS sequence"/>
</dbReference>
<proteinExistence type="predicted"/>
<protein>
    <submittedName>
        <fullName evidence="3">Serine hydrolase</fullName>
    </submittedName>
</protein>
<dbReference type="InterPro" id="IPR012338">
    <property type="entry name" value="Beta-lactam/transpept-like"/>
</dbReference>
<dbReference type="InterPro" id="IPR001466">
    <property type="entry name" value="Beta-lactam-related"/>
</dbReference>
<dbReference type="EMBL" id="JAZDDG010000010">
    <property type="protein sequence ID" value="MEE1978119.1"/>
    <property type="molecule type" value="Genomic_DNA"/>
</dbReference>
<evidence type="ECO:0000256" key="1">
    <source>
        <dbReference type="PROSITE-ProRule" id="PRU00339"/>
    </source>
</evidence>